<dbReference type="Pfam" id="PF06199">
    <property type="entry name" value="Phage_tail_2"/>
    <property type="match status" value="1"/>
</dbReference>
<name>A0A429ZWS7_9ENTE</name>
<dbReference type="NCBIfam" id="TIGR02126">
    <property type="entry name" value="phgtail_TP901_1"/>
    <property type="match status" value="1"/>
</dbReference>
<sequence>MAGENKETGVQAATAFENNLYCDFTASAAKAIAGKDIILAIFNSTGDKLLAIAGQQGLTINRSKDSIEITSKDTQGGWKSKIGGMKEWSIDNDGLYVSGDESHKELSKYFDGDDPVCIKVLNMKDKKGMFGGLAIVTDYSFEAPFDDAMTYSIKLDGMGALVDLEGKEEANKLPEGAK</sequence>
<reference evidence="1 2" key="1">
    <citation type="submission" date="2017-05" db="EMBL/GenBank/DDBJ databases">
        <title>Vagococcus spp. assemblies.</title>
        <authorList>
            <person name="Gulvik C.A."/>
        </authorList>
    </citation>
    <scope>NUCLEOTIDE SEQUENCE [LARGE SCALE GENOMIC DNA]</scope>
    <source>
        <strain evidence="1 2">SS1995</strain>
    </source>
</reference>
<protein>
    <submittedName>
        <fullName evidence="1">Phage major tail protein, TP901-1 family</fullName>
    </submittedName>
</protein>
<evidence type="ECO:0000313" key="1">
    <source>
        <dbReference type="EMBL" id="RST98261.1"/>
    </source>
</evidence>
<accession>A0A429ZWS7</accession>
<dbReference type="Proteomes" id="UP000287857">
    <property type="component" value="Unassembled WGS sequence"/>
</dbReference>
<dbReference type="AlphaFoldDB" id="A0A429ZWS7"/>
<evidence type="ECO:0000313" key="2">
    <source>
        <dbReference type="Proteomes" id="UP000287857"/>
    </source>
</evidence>
<dbReference type="Gene3D" id="4.10.410.40">
    <property type="match status" value="1"/>
</dbReference>
<keyword evidence="2" id="KW-1185">Reference proteome</keyword>
<proteinExistence type="predicted"/>
<dbReference type="OrthoDB" id="3194804at2"/>
<comment type="caution">
    <text evidence="1">The sequence shown here is derived from an EMBL/GenBank/DDBJ whole genome shotgun (WGS) entry which is preliminary data.</text>
</comment>
<organism evidence="1 2">
    <name type="scientific">Vagococcus vulneris</name>
    <dbReference type="NCBI Taxonomy" id="1977869"/>
    <lineage>
        <taxon>Bacteria</taxon>
        <taxon>Bacillati</taxon>
        <taxon>Bacillota</taxon>
        <taxon>Bacilli</taxon>
        <taxon>Lactobacillales</taxon>
        <taxon>Enterococcaceae</taxon>
        <taxon>Vagococcus</taxon>
    </lineage>
</organism>
<gene>
    <name evidence="1" type="ORF">CBF37_08075</name>
</gene>
<dbReference type="EMBL" id="NGJS01000011">
    <property type="protein sequence ID" value="RST98261.1"/>
    <property type="molecule type" value="Genomic_DNA"/>
</dbReference>
<dbReference type="RefSeq" id="WP_125984240.1">
    <property type="nucleotide sequence ID" value="NZ_NGJS01000011.1"/>
</dbReference>
<dbReference type="InterPro" id="IPR011855">
    <property type="entry name" value="Phgtail_TP901_1"/>
</dbReference>